<dbReference type="InterPro" id="IPR036679">
    <property type="entry name" value="FlgN-like_sf"/>
</dbReference>
<reference evidence="3 4" key="1">
    <citation type="submission" date="2019-11" db="EMBL/GenBank/DDBJ databases">
        <title>Bacillus idriensis genome.</title>
        <authorList>
            <person name="Konopka E.N."/>
            <person name="Newman J.D."/>
        </authorList>
    </citation>
    <scope>NUCLEOTIDE SEQUENCE [LARGE SCALE GENOMIC DNA]</scope>
    <source>
        <strain evidence="3 4">DSM 19097</strain>
    </source>
</reference>
<sequence>MDSGGLAVSAQSLILKLEKLLGLNQQLYLLAQTKTEALKTEDLTVLQQTLKQEQIYVQAIKQVENERIALASAYLKRENDLTLSACIEKAEGADKEKFSSLFQSLTEVMEKLKNANKLNQQLTIQALQFVSISLDMLMPKEQSPAYKPPGGTASAPKRRSLFDSKA</sequence>
<evidence type="ECO:0000256" key="2">
    <source>
        <dbReference type="SAM" id="MobiDB-lite"/>
    </source>
</evidence>
<evidence type="ECO:0000256" key="1">
    <source>
        <dbReference type="ARBA" id="ARBA00022795"/>
    </source>
</evidence>
<keyword evidence="3" id="KW-0969">Cilium</keyword>
<comment type="caution">
    <text evidence="3">The sequence shown here is derived from an EMBL/GenBank/DDBJ whole genome shotgun (WGS) entry which is preliminary data.</text>
</comment>
<dbReference type="Gene3D" id="1.20.58.300">
    <property type="entry name" value="FlgN-like"/>
    <property type="match status" value="1"/>
</dbReference>
<evidence type="ECO:0000313" key="3">
    <source>
        <dbReference type="EMBL" id="MRX54327.1"/>
    </source>
</evidence>
<dbReference type="InterPro" id="IPR007809">
    <property type="entry name" value="FlgN-like"/>
</dbReference>
<gene>
    <name evidence="3" type="ORF">GJU41_10110</name>
</gene>
<accession>A0A6I2MAG6</accession>
<organism evidence="3 4">
    <name type="scientific">Metabacillus idriensis</name>
    <dbReference type="NCBI Taxonomy" id="324768"/>
    <lineage>
        <taxon>Bacteria</taxon>
        <taxon>Bacillati</taxon>
        <taxon>Bacillota</taxon>
        <taxon>Bacilli</taxon>
        <taxon>Bacillales</taxon>
        <taxon>Bacillaceae</taxon>
        <taxon>Metabacillus</taxon>
    </lineage>
</organism>
<dbReference type="EMBL" id="WKKF01000002">
    <property type="protein sequence ID" value="MRX54327.1"/>
    <property type="molecule type" value="Genomic_DNA"/>
</dbReference>
<keyword evidence="1" id="KW-1005">Bacterial flagellum biogenesis</keyword>
<proteinExistence type="predicted"/>
<keyword evidence="3" id="KW-0282">Flagellum</keyword>
<dbReference type="Pfam" id="PF05130">
    <property type="entry name" value="FlgN"/>
    <property type="match status" value="1"/>
</dbReference>
<keyword evidence="4" id="KW-1185">Reference proteome</keyword>
<dbReference type="SUPFAM" id="SSF140566">
    <property type="entry name" value="FlgN-like"/>
    <property type="match status" value="1"/>
</dbReference>
<name>A0A6I2MAG6_9BACI</name>
<dbReference type="GO" id="GO:0044780">
    <property type="term" value="P:bacterial-type flagellum assembly"/>
    <property type="evidence" value="ECO:0007669"/>
    <property type="project" value="InterPro"/>
</dbReference>
<dbReference type="Proteomes" id="UP000441585">
    <property type="component" value="Unassembled WGS sequence"/>
</dbReference>
<protein>
    <submittedName>
        <fullName evidence="3">Flagellar protein FlgN</fullName>
    </submittedName>
</protein>
<dbReference type="AlphaFoldDB" id="A0A6I2MAG6"/>
<keyword evidence="3" id="KW-0966">Cell projection</keyword>
<feature type="region of interest" description="Disordered" evidence="2">
    <location>
        <begin position="140"/>
        <end position="166"/>
    </location>
</feature>
<evidence type="ECO:0000313" key="4">
    <source>
        <dbReference type="Proteomes" id="UP000441585"/>
    </source>
</evidence>